<protein>
    <submittedName>
        <fullName evidence="1">Uncharacterized protein</fullName>
    </submittedName>
</protein>
<dbReference type="AlphaFoldDB" id="A0A2P2QCN9"/>
<name>A0A2P2QCN9_RHIMU</name>
<evidence type="ECO:0000313" key="1">
    <source>
        <dbReference type="EMBL" id="MBX64667.1"/>
    </source>
</evidence>
<proteinExistence type="predicted"/>
<dbReference type="EMBL" id="GGEC01084183">
    <property type="protein sequence ID" value="MBX64667.1"/>
    <property type="molecule type" value="Transcribed_RNA"/>
</dbReference>
<reference evidence="1" key="1">
    <citation type="submission" date="2018-02" db="EMBL/GenBank/DDBJ databases">
        <title>Rhizophora mucronata_Transcriptome.</title>
        <authorList>
            <person name="Meera S.P."/>
            <person name="Sreeshan A."/>
            <person name="Augustine A."/>
        </authorList>
    </citation>
    <scope>NUCLEOTIDE SEQUENCE</scope>
    <source>
        <tissue evidence="1">Leaf</tissue>
    </source>
</reference>
<accession>A0A2P2QCN9</accession>
<organism evidence="1">
    <name type="scientific">Rhizophora mucronata</name>
    <name type="common">Asiatic mangrove</name>
    <dbReference type="NCBI Taxonomy" id="61149"/>
    <lineage>
        <taxon>Eukaryota</taxon>
        <taxon>Viridiplantae</taxon>
        <taxon>Streptophyta</taxon>
        <taxon>Embryophyta</taxon>
        <taxon>Tracheophyta</taxon>
        <taxon>Spermatophyta</taxon>
        <taxon>Magnoliopsida</taxon>
        <taxon>eudicotyledons</taxon>
        <taxon>Gunneridae</taxon>
        <taxon>Pentapetalae</taxon>
        <taxon>rosids</taxon>
        <taxon>fabids</taxon>
        <taxon>Malpighiales</taxon>
        <taxon>Rhizophoraceae</taxon>
        <taxon>Rhizophora</taxon>
    </lineage>
</organism>
<sequence length="41" mass="4255">MNMPSHSSAGLQTGHGLRGDGCCWFTRFGSVSSPISPAGLF</sequence>